<gene>
    <name evidence="2" type="ORF">PROFUN_03605</name>
</gene>
<dbReference type="GO" id="GO:0070485">
    <property type="term" value="P:dehydro-D-arabinono-1,4-lactone biosynthetic process"/>
    <property type="evidence" value="ECO:0007669"/>
    <property type="project" value="TreeGrafter"/>
</dbReference>
<feature type="domain" description="NADP-dependent oxidoreductase" evidence="1">
    <location>
        <begin position="32"/>
        <end position="360"/>
    </location>
</feature>
<dbReference type="AlphaFoldDB" id="A0A2P6MSL2"/>
<sequence>MTQDTEDELTPRHPPIWKKTEGVACSFDHLPPISFGAATFGNAYSQDDHLHSQTPLKAVRLALRYGLAYFDTSPYYGHSEEVLGGVLDSLRDEFPRDSYMIVTKTGRYGLKKQDFDYSPQRVKESVKESLRRLKTDYLDLVYLHDVEYVADLDADDLKEGVRDPSDLKFLADEMSLARSRGPGDEKIIQAAATLFQLKDEGIIRNVGISGYPLPTLLRLSILIRHRLQRPLDAIMSFSHSNLQNYSLANYTPHFHDSAGVKNILTASPLNMGLLTERGPPSWHPSPTGLRDTAHRAADMCRDRGTTLMKVAEGFSMRWDEFVGRTTGKSGGPPSTVVVGLSNPREVHEAVDVYVSLKKKEEREKHDEDMKLVMKVFQDDGWANWNWVEEELTK</sequence>
<organism evidence="2 3">
    <name type="scientific">Planoprotostelium fungivorum</name>
    <dbReference type="NCBI Taxonomy" id="1890364"/>
    <lineage>
        <taxon>Eukaryota</taxon>
        <taxon>Amoebozoa</taxon>
        <taxon>Evosea</taxon>
        <taxon>Variosea</taxon>
        <taxon>Cavosteliida</taxon>
        <taxon>Cavosteliaceae</taxon>
        <taxon>Planoprotostelium</taxon>
    </lineage>
</organism>
<dbReference type="InterPro" id="IPR020471">
    <property type="entry name" value="AKR"/>
</dbReference>
<dbReference type="PANTHER" id="PTHR42686:SF1">
    <property type="entry name" value="GH17980P-RELATED"/>
    <property type="match status" value="1"/>
</dbReference>
<dbReference type="InterPro" id="IPR023210">
    <property type="entry name" value="NADP_OxRdtase_dom"/>
</dbReference>
<dbReference type="GO" id="GO:0005829">
    <property type="term" value="C:cytosol"/>
    <property type="evidence" value="ECO:0007669"/>
    <property type="project" value="TreeGrafter"/>
</dbReference>
<dbReference type="CDD" id="cd19164">
    <property type="entry name" value="AKR_ARA2"/>
    <property type="match status" value="1"/>
</dbReference>
<name>A0A2P6MSL2_9EUKA</name>
<dbReference type="STRING" id="1890364.A0A2P6MSL2"/>
<proteinExistence type="predicted"/>
<reference evidence="2 3" key="1">
    <citation type="journal article" date="2018" name="Genome Biol. Evol.">
        <title>Multiple Roots of Fruiting Body Formation in Amoebozoa.</title>
        <authorList>
            <person name="Hillmann F."/>
            <person name="Forbes G."/>
            <person name="Novohradska S."/>
            <person name="Ferling I."/>
            <person name="Riege K."/>
            <person name="Groth M."/>
            <person name="Westermann M."/>
            <person name="Marz M."/>
            <person name="Spaller T."/>
            <person name="Winckler T."/>
            <person name="Schaap P."/>
            <person name="Glockner G."/>
        </authorList>
    </citation>
    <scope>NUCLEOTIDE SEQUENCE [LARGE SCALE GENOMIC DNA]</scope>
    <source>
        <strain evidence="2 3">Jena</strain>
    </source>
</reference>
<evidence type="ECO:0000259" key="1">
    <source>
        <dbReference type="Pfam" id="PF00248"/>
    </source>
</evidence>
<protein>
    <recommendedName>
        <fullName evidence="1">NADP-dependent oxidoreductase domain-containing protein</fullName>
    </recommendedName>
</protein>
<dbReference type="InParanoid" id="A0A2P6MSL2"/>
<dbReference type="InterPro" id="IPR036812">
    <property type="entry name" value="NAD(P)_OxRdtase_dom_sf"/>
</dbReference>
<dbReference type="EMBL" id="MDYQ01000448">
    <property type="protein sequence ID" value="PRP74683.1"/>
    <property type="molecule type" value="Genomic_DNA"/>
</dbReference>
<dbReference type="InterPro" id="IPR044480">
    <property type="entry name" value="Ara2-like"/>
</dbReference>
<dbReference type="Gene3D" id="3.20.20.100">
    <property type="entry name" value="NADP-dependent oxidoreductase domain"/>
    <property type="match status" value="1"/>
</dbReference>
<dbReference type="GO" id="GO:0045290">
    <property type="term" value="F:D-arabinose 1-dehydrogenase [NAD(P)+] activity"/>
    <property type="evidence" value="ECO:0007669"/>
    <property type="project" value="InterPro"/>
</dbReference>
<keyword evidence="3" id="KW-1185">Reference proteome</keyword>
<comment type="caution">
    <text evidence="2">The sequence shown here is derived from an EMBL/GenBank/DDBJ whole genome shotgun (WGS) entry which is preliminary data.</text>
</comment>
<dbReference type="PANTHER" id="PTHR42686">
    <property type="entry name" value="GH17980P-RELATED"/>
    <property type="match status" value="1"/>
</dbReference>
<dbReference type="Proteomes" id="UP000241769">
    <property type="component" value="Unassembled WGS sequence"/>
</dbReference>
<accession>A0A2P6MSL2</accession>
<dbReference type="SUPFAM" id="SSF51430">
    <property type="entry name" value="NAD(P)-linked oxidoreductase"/>
    <property type="match status" value="1"/>
</dbReference>
<evidence type="ECO:0000313" key="3">
    <source>
        <dbReference type="Proteomes" id="UP000241769"/>
    </source>
</evidence>
<dbReference type="Pfam" id="PF00248">
    <property type="entry name" value="Aldo_ket_red"/>
    <property type="match status" value="1"/>
</dbReference>
<evidence type="ECO:0000313" key="2">
    <source>
        <dbReference type="EMBL" id="PRP74683.1"/>
    </source>
</evidence>
<dbReference type="OrthoDB" id="15400at2759"/>